<dbReference type="AlphaFoldDB" id="A0A1H6FV69"/>
<dbReference type="STRING" id="29539.SAMN02745716_1261"/>
<sequence>MPYDPRARRERPGHPLFVPRALQGAGRHDNPALYGCIYATLDPVAAVAEKLAPFRGTGVLDPRMLDRGGRRLALCELRLAAAAELIDLDDPGTLACEGLRPSLVATRRRTVTQRQAADLFSRYPQAAGLRWWSTLEASWICVTLFDRALPHLRAVAAEQLEPEQETTRAAAEALGLAAG</sequence>
<gene>
    <name evidence="2" type="ORF">SAMN02745716_1261</name>
</gene>
<dbReference type="Proteomes" id="UP000222056">
    <property type="component" value="Unassembled WGS sequence"/>
</dbReference>
<evidence type="ECO:0000259" key="1">
    <source>
        <dbReference type="Pfam" id="PF08808"/>
    </source>
</evidence>
<protein>
    <submittedName>
        <fullName evidence="2">RES domain-containing protein</fullName>
    </submittedName>
</protein>
<evidence type="ECO:0000313" key="3">
    <source>
        <dbReference type="Proteomes" id="UP000222056"/>
    </source>
</evidence>
<keyword evidence="3" id="KW-1185">Reference proteome</keyword>
<accession>A0A1H6FV69</accession>
<evidence type="ECO:0000313" key="2">
    <source>
        <dbReference type="EMBL" id="SEH13685.1"/>
    </source>
</evidence>
<proteinExistence type="predicted"/>
<dbReference type="Pfam" id="PF08808">
    <property type="entry name" value="RES"/>
    <property type="match status" value="1"/>
</dbReference>
<dbReference type="EMBL" id="FNWJ01000002">
    <property type="protein sequence ID" value="SEH13685.1"/>
    <property type="molecule type" value="Genomic_DNA"/>
</dbReference>
<feature type="domain" description="RES" evidence="1">
    <location>
        <begin position="19"/>
        <end position="158"/>
    </location>
</feature>
<reference evidence="3" key="1">
    <citation type="submission" date="2016-10" db="EMBL/GenBank/DDBJ databases">
        <authorList>
            <person name="Varghese N."/>
            <person name="Submissions S."/>
        </authorList>
    </citation>
    <scope>NUCLEOTIDE SEQUENCE [LARGE SCALE GENOMIC DNA]</scope>
    <source>
        <strain evidence="3">ATCC 35263</strain>
    </source>
</reference>
<organism evidence="2 3">
    <name type="scientific">Thermoleophilum album</name>
    <dbReference type="NCBI Taxonomy" id="29539"/>
    <lineage>
        <taxon>Bacteria</taxon>
        <taxon>Bacillati</taxon>
        <taxon>Actinomycetota</taxon>
        <taxon>Thermoleophilia</taxon>
        <taxon>Thermoleophilales</taxon>
        <taxon>Thermoleophilaceae</taxon>
        <taxon>Thermoleophilum</taxon>
    </lineage>
</organism>
<dbReference type="InterPro" id="IPR014914">
    <property type="entry name" value="RES_dom"/>
</dbReference>
<name>A0A1H6FV69_THEAL</name>